<feature type="compositionally biased region" description="Pro residues" evidence="8">
    <location>
        <begin position="930"/>
        <end position="950"/>
    </location>
</feature>
<evidence type="ECO:0000313" key="11">
    <source>
        <dbReference type="Proteomes" id="UP000076874"/>
    </source>
</evidence>
<feature type="compositionally biased region" description="Low complexity" evidence="8">
    <location>
        <begin position="794"/>
        <end position="810"/>
    </location>
</feature>
<dbReference type="InterPro" id="IPR052202">
    <property type="entry name" value="Yeast_MetPath_Reg"/>
</dbReference>
<dbReference type="Pfam" id="PF04082">
    <property type="entry name" value="Fungal_trans"/>
    <property type="match status" value="1"/>
</dbReference>
<sequence>MDAADIFRQGFVPGVHRPPPPPPPPPFFQQPVNFAVPQVRDSDHDAPSRIAHTLTACCRCRQRKTRCDPTLPRCLPCERAGSVCEYYDSTKGRKISRFYVVKLQEKVRQLEAELAQFTEEDFAEDTPEDIIRPGGLVRLSDTDETPRYLGPSSGIAMTRLLMEEAKRYTETQRISELIPELNARRIERRSRMQSISGPNGGFGKASFSGASQRKKSYPMMSAHPAPSLPTRPIVDKLVEVFVTRAQVFAPTLHEHVFAGHLNDVFEGSTDPYKNFAVRMVMAISLQKLDTQYAGLADSYYLAAMEYFEDVIRPKDLRTLQCLALISEYSLLTPTRTNVYHIVGLGTRICQQLAIADEKTISSGFQVDPLTLDMRRRLSWILVTMELGLAQTMGRPNGFSKGNDLMDVGFFADVDDEFITENGIQPGPPSEKKRVAIHYCKLHVCQAEIRRVLYEKKRPEPRREDHPWFAQMEEKTQRWLDSAPEQPAWCKPWFTGCYHAMIVSLYRPSPQVPKPSAAAALRCYESSAYIANLGSQQVKKAAIDITWVFLLTIYTSLNTILWSVSYPEVRNEHQREEVEELVNTALDIVDQCSERWPGASAASQLYSIFAKACLQSYDVKEEQRSAPVFSTTNYGPPESTFNTPPSQVDPNSPSASDASSMPTTISANSTQQAHAQHQQQQQQQQQQQHLQQEHQQHQQQQQQQQQQQHQKQQVPVFNTPQFGYVFDSSESVQTAPFGFDDQAPMPSHPQFRSGSIFLNPASTEPIGRRFSYFPPEAPPTTGSGDASVRDEDDPLAPTLPTHPSSSPLALTPLVAAPPNAYVTPPGSNYLGTTSPSTTMTSASSPTPTPTPTVRHASPLPVGLGVTHGVPLFQSPHTPQTQWGQAVQTQRRPQPASVPQPLARPYAQQGPITFGVPQAAPHGRQPQQQPQPSQPPLPPQPLPPPLQQPLPAPAAGDKVQGLATTATTDWFAPPTPLVSPYTFSTIGTGGIAAGYLSDPTAAFSAYGLGGFGGLTAMGPFAGLPGQAPNLDLGGPGPNGDRDGGGGANSNQAFSFGMGGGLVGSGTGAGGEADPFGLVNSGRPDPERQGSLSQEQQLELMDVLETEGMGEIDTFLNLGIGLGGVGPTDGMAWQ</sequence>
<dbReference type="CDD" id="cd00067">
    <property type="entry name" value="GAL4"/>
    <property type="match status" value="1"/>
</dbReference>
<evidence type="ECO:0000256" key="4">
    <source>
        <dbReference type="ARBA" id="ARBA00023015"/>
    </source>
</evidence>
<keyword evidence="4" id="KW-0805">Transcription regulation</keyword>
<dbReference type="EMBL" id="AZHD01000003">
    <property type="protein sequence ID" value="OAA65541.1"/>
    <property type="molecule type" value="Genomic_DNA"/>
</dbReference>
<dbReference type="InterPro" id="IPR036864">
    <property type="entry name" value="Zn2-C6_fun-type_DNA-bd_sf"/>
</dbReference>
<feature type="domain" description="Zn(2)-C6 fungal-type" evidence="9">
    <location>
        <begin position="56"/>
        <end position="86"/>
    </location>
</feature>
<evidence type="ECO:0000256" key="2">
    <source>
        <dbReference type="ARBA" id="ARBA00022723"/>
    </source>
</evidence>
<dbReference type="GO" id="GO:0005634">
    <property type="term" value="C:nucleus"/>
    <property type="evidence" value="ECO:0007669"/>
    <property type="project" value="UniProtKB-SubCell"/>
</dbReference>
<dbReference type="PROSITE" id="PS00463">
    <property type="entry name" value="ZN2_CY6_FUNGAL_1"/>
    <property type="match status" value="1"/>
</dbReference>
<feature type="compositionally biased region" description="Low complexity" evidence="8">
    <location>
        <begin position="648"/>
        <end position="659"/>
    </location>
</feature>
<keyword evidence="7" id="KW-0539">Nucleus</keyword>
<feature type="compositionally biased region" description="Low complexity" evidence="8">
    <location>
        <begin position="915"/>
        <end position="929"/>
    </location>
</feature>
<keyword evidence="5" id="KW-0238">DNA-binding</keyword>
<feature type="compositionally biased region" description="Polar residues" evidence="8">
    <location>
        <begin position="660"/>
        <end position="669"/>
    </location>
</feature>
<dbReference type="PANTHER" id="PTHR47782:SF8">
    <property type="entry name" value="ZN(II)2CYS6 TRANSCRIPTION FACTOR (EUROFUNG)"/>
    <property type="match status" value="1"/>
</dbReference>
<feature type="region of interest" description="Disordered" evidence="8">
    <location>
        <begin position="1025"/>
        <end position="1048"/>
    </location>
</feature>
<organism evidence="10 11">
    <name type="scientific">Niveomyces insectorum RCEF 264</name>
    <dbReference type="NCBI Taxonomy" id="1081102"/>
    <lineage>
        <taxon>Eukaryota</taxon>
        <taxon>Fungi</taxon>
        <taxon>Dikarya</taxon>
        <taxon>Ascomycota</taxon>
        <taxon>Pezizomycotina</taxon>
        <taxon>Sordariomycetes</taxon>
        <taxon>Hypocreomycetidae</taxon>
        <taxon>Hypocreales</taxon>
        <taxon>Cordycipitaceae</taxon>
        <taxon>Niveomyces</taxon>
    </lineage>
</organism>
<keyword evidence="2" id="KW-0479">Metal-binding</keyword>
<dbReference type="CDD" id="cd12148">
    <property type="entry name" value="fungal_TF_MHR"/>
    <property type="match status" value="1"/>
</dbReference>
<dbReference type="Gene3D" id="4.10.240.10">
    <property type="entry name" value="Zn(2)-C6 fungal-type DNA-binding domain"/>
    <property type="match status" value="1"/>
</dbReference>
<comment type="subcellular location">
    <subcellularLocation>
        <location evidence="1">Nucleus</location>
    </subcellularLocation>
</comment>
<dbReference type="GO" id="GO:0000981">
    <property type="term" value="F:DNA-binding transcription factor activity, RNA polymerase II-specific"/>
    <property type="evidence" value="ECO:0007669"/>
    <property type="project" value="InterPro"/>
</dbReference>
<dbReference type="AlphaFoldDB" id="A0A167XXJ8"/>
<dbReference type="OrthoDB" id="5416384at2759"/>
<dbReference type="PANTHER" id="PTHR47782">
    <property type="entry name" value="ZN(II)2CYS6 TRANSCRIPTION FACTOR (EUROFUNG)-RELATED"/>
    <property type="match status" value="1"/>
</dbReference>
<dbReference type="InterPro" id="IPR007219">
    <property type="entry name" value="XnlR_reg_dom"/>
</dbReference>
<evidence type="ECO:0000259" key="9">
    <source>
        <dbReference type="PROSITE" id="PS50048"/>
    </source>
</evidence>
<keyword evidence="6" id="KW-0804">Transcription</keyword>
<protein>
    <submittedName>
        <fullName evidence="10">C6 zinc finger domain containing protein</fullName>
    </submittedName>
</protein>
<dbReference type="GO" id="GO:0045944">
    <property type="term" value="P:positive regulation of transcription by RNA polymerase II"/>
    <property type="evidence" value="ECO:0007669"/>
    <property type="project" value="TreeGrafter"/>
</dbReference>
<comment type="caution">
    <text evidence="10">The sequence shown here is derived from an EMBL/GenBank/DDBJ whole genome shotgun (WGS) entry which is preliminary data.</text>
</comment>
<dbReference type="GO" id="GO:0006351">
    <property type="term" value="P:DNA-templated transcription"/>
    <property type="evidence" value="ECO:0007669"/>
    <property type="project" value="InterPro"/>
</dbReference>
<gene>
    <name evidence="10" type="ORF">SPI_02328</name>
</gene>
<feature type="region of interest" description="Disordered" evidence="8">
    <location>
        <begin position="734"/>
        <end position="753"/>
    </location>
</feature>
<keyword evidence="11" id="KW-1185">Reference proteome</keyword>
<feature type="region of interest" description="Disordered" evidence="8">
    <location>
        <begin position="1062"/>
        <end position="1092"/>
    </location>
</feature>
<dbReference type="Proteomes" id="UP000076874">
    <property type="component" value="Unassembled WGS sequence"/>
</dbReference>
<feature type="region of interest" description="Disordered" evidence="8">
    <location>
        <begin position="627"/>
        <end position="712"/>
    </location>
</feature>
<name>A0A167XXJ8_9HYPO</name>
<evidence type="ECO:0000256" key="1">
    <source>
        <dbReference type="ARBA" id="ARBA00004123"/>
    </source>
</evidence>
<feature type="compositionally biased region" description="Low complexity" evidence="8">
    <location>
        <begin position="831"/>
        <end position="844"/>
    </location>
</feature>
<dbReference type="Pfam" id="PF00172">
    <property type="entry name" value="Zn_clus"/>
    <property type="match status" value="1"/>
</dbReference>
<feature type="region of interest" description="Disordered" evidence="8">
    <location>
        <begin position="191"/>
        <end position="224"/>
    </location>
</feature>
<dbReference type="PROSITE" id="PS50048">
    <property type="entry name" value="ZN2_CY6_FUNGAL_2"/>
    <property type="match status" value="1"/>
</dbReference>
<evidence type="ECO:0000256" key="6">
    <source>
        <dbReference type="ARBA" id="ARBA00023163"/>
    </source>
</evidence>
<proteinExistence type="predicted"/>
<evidence type="ECO:0000256" key="5">
    <source>
        <dbReference type="ARBA" id="ARBA00023125"/>
    </source>
</evidence>
<keyword evidence="3" id="KW-0862">Zinc</keyword>
<accession>A0A167XXJ8</accession>
<dbReference type="STRING" id="1081102.A0A167XXJ8"/>
<feature type="region of interest" description="Disordered" evidence="8">
    <location>
        <begin position="767"/>
        <end position="810"/>
    </location>
</feature>
<dbReference type="SUPFAM" id="SSF57701">
    <property type="entry name" value="Zn2/Cys6 DNA-binding domain"/>
    <property type="match status" value="1"/>
</dbReference>
<dbReference type="InterPro" id="IPR001138">
    <property type="entry name" value="Zn2Cys6_DnaBD"/>
</dbReference>
<feature type="compositionally biased region" description="Polar residues" evidence="8">
    <location>
        <begin position="627"/>
        <end position="647"/>
    </location>
</feature>
<feature type="region of interest" description="Disordered" evidence="8">
    <location>
        <begin position="824"/>
        <end position="958"/>
    </location>
</feature>
<feature type="compositionally biased region" description="Low complexity" evidence="8">
    <location>
        <begin position="696"/>
        <end position="712"/>
    </location>
</feature>
<feature type="compositionally biased region" description="Polar residues" evidence="8">
    <location>
        <begin position="873"/>
        <end position="890"/>
    </location>
</feature>
<reference evidence="10 11" key="1">
    <citation type="journal article" date="2016" name="Genome Biol. Evol.">
        <title>Divergent and convergent evolution of fungal pathogenicity.</title>
        <authorList>
            <person name="Shang Y."/>
            <person name="Xiao G."/>
            <person name="Zheng P."/>
            <person name="Cen K."/>
            <person name="Zhan S."/>
            <person name="Wang C."/>
        </authorList>
    </citation>
    <scope>NUCLEOTIDE SEQUENCE [LARGE SCALE GENOMIC DNA]</scope>
    <source>
        <strain evidence="10 11">RCEF 264</strain>
    </source>
</reference>
<evidence type="ECO:0000313" key="10">
    <source>
        <dbReference type="EMBL" id="OAA65541.1"/>
    </source>
</evidence>
<dbReference type="SMART" id="SM00066">
    <property type="entry name" value="GAL4"/>
    <property type="match status" value="1"/>
</dbReference>
<dbReference type="GO" id="GO:0008270">
    <property type="term" value="F:zinc ion binding"/>
    <property type="evidence" value="ECO:0007669"/>
    <property type="project" value="InterPro"/>
</dbReference>
<evidence type="ECO:0000256" key="8">
    <source>
        <dbReference type="SAM" id="MobiDB-lite"/>
    </source>
</evidence>
<dbReference type="GO" id="GO:0043565">
    <property type="term" value="F:sequence-specific DNA binding"/>
    <property type="evidence" value="ECO:0007669"/>
    <property type="project" value="TreeGrafter"/>
</dbReference>
<evidence type="ECO:0000256" key="3">
    <source>
        <dbReference type="ARBA" id="ARBA00022833"/>
    </source>
</evidence>
<evidence type="ECO:0000256" key="7">
    <source>
        <dbReference type="ARBA" id="ARBA00023242"/>
    </source>
</evidence>
<feature type="compositionally biased region" description="Low complexity" evidence="8">
    <location>
        <begin position="670"/>
        <end position="689"/>
    </location>
</feature>